<keyword evidence="1" id="KW-1133">Transmembrane helix</keyword>
<accession>A0ABP6PNB9</accession>
<comment type="caution">
    <text evidence="2">The sequence shown here is derived from an EMBL/GenBank/DDBJ whole genome shotgun (WGS) entry which is preliminary data.</text>
</comment>
<feature type="transmembrane region" description="Helical" evidence="1">
    <location>
        <begin position="12"/>
        <end position="33"/>
    </location>
</feature>
<evidence type="ECO:0008006" key="4">
    <source>
        <dbReference type="Google" id="ProtNLM"/>
    </source>
</evidence>
<protein>
    <recommendedName>
        <fullName evidence="4">DUF4386 family protein</fullName>
    </recommendedName>
</protein>
<sequence length="223" mass="23118">MSKILDRVADAGGFLYFVLIAVGYIVLASPYLPEDLESPQAVVAHLEAHPPTTALWVGLWLEGAGLAALVLLAARIAGRIRAVQPAGWVPSAAVGLAVAAFTVKLASFGPGIAALHVDRYDAQTVTALLDLNDAAYDLSWAIDGAFAVLLGLGALAARALPGWLAGLAVAAGLAVLVGLAVPSTFDLLQFVFLVWLLVTSGWLLARGDRRPVHEPRESVAAAA</sequence>
<evidence type="ECO:0000256" key="1">
    <source>
        <dbReference type="SAM" id="Phobius"/>
    </source>
</evidence>
<keyword evidence="3" id="KW-1185">Reference proteome</keyword>
<dbReference type="EMBL" id="BAAAVV010000018">
    <property type="protein sequence ID" value="GAA3183844.1"/>
    <property type="molecule type" value="Genomic_DNA"/>
</dbReference>
<feature type="transmembrane region" description="Helical" evidence="1">
    <location>
        <begin position="53"/>
        <end position="74"/>
    </location>
</feature>
<feature type="transmembrane region" description="Helical" evidence="1">
    <location>
        <begin position="86"/>
        <end position="106"/>
    </location>
</feature>
<evidence type="ECO:0000313" key="3">
    <source>
        <dbReference type="Proteomes" id="UP001499924"/>
    </source>
</evidence>
<keyword evidence="1" id="KW-0812">Transmembrane</keyword>
<name>A0ABP6PNB9_9ACTN</name>
<proteinExistence type="predicted"/>
<feature type="transmembrane region" description="Helical" evidence="1">
    <location>
        <begin position="163"/>
        <end position="181"/>
    </location>
</feature>
<organism evidence="2 3">
    <name type="scientific">Blastococcus jejuensis</name>
    <dbReference type="NCBI Taxonomy" id="351224"/>
    <lineage>
        <taxon>Bacteria</taxon>
        <taxon>Bacillati</taxon>
        <taxon>Actinomycetota</taxon>
        <taxon>Actinomycetes</taxon>
        <taxon>Geodermatophilales</taxon>
        <taxon>Geodermatophilaceae</taxon>
        <taxon>Blastococcus</taxon>
    </lineage>
</organism>
<dbReference type="RefSeq" id="WP_344691132.1">
    <property type="nucleotide sequence ID" value="NZ_BAAAVV010000018.1"/>
</dbReference>
<keyword evidence="1" id="KW-0472">Membrane</keyword>
<evidence type="ECO:0000313" key="2">
    <source>
        <dbReference type="EMBL" id="GAA3183844.1"/>
    </source>
</evidence>
<feature type="transmembrane region" description="Helical" evidence="1">
    <location>
        <begin position="138"/>
        <end position="156"/>
    </location>
</feature>
<reference evidence="3" key="1">
    <citation type="journal article" date="2019" name="Int. J. Syst. Evol. Microbiol.">
        <title>The Global Catalogue of Microorganisms (GCM) 10K type strain sequencing project: providing services to taxonomists for standard genome sequencing and annotation.</title>
        <authorList>
            <consortium name="The Broad Institute Genomics Platform"/>
            <consortium name="The Broad Institute Genome Sequencing Center for Infectious Disease"/>
            <person name="Wu L."/>
            <person name="Ma J."/>
        </authorList>
    </citation>
    <scope>NUCLEOTIDE SEQUENCE [LARGE SCALE GENOMIC DNA]</scope>
    <source>
        <strain evidence="3">JCM 15614</strain>
    </source>
</reference>
<gene>
    <name evidence="2" type="ORF">GCM10010531_42600</name>
</gene>
<feature type="transmembrane region" description="Helical" evidence="1">
    <location>
        <begin position="187"/>
        <end position="205"/>
    </location>
</feature>
<dbReference type="Proteomes" id="UP001499924">
    <property type="component" value="Unassembled WGS sequence"/>
</dbReference>